<dbReference type="GeneID" id="113689527"/>
<evidence type="ECO:0000256" key="5">
    <source>
        <dbReference type="ARBA" id="ARBA00023136"/>
    </source>
</evidence>
<feature type="transmembrane region" description="Helical" evidence="6">
    <location>
        <begin position="120"/>
        <end position="144"/>
    </location>
</feature>
<comment type="subcellular location">
    <subcellularLocation>
        <location evidence="1">Membrane</location>
        <topology evidence="1">Multi-pass membrane protein</topology>
    </subcellularLocation>
</comment>
<keyword evidence="2" id="KW-0813">Transport</keyword>
<organism evidence="8 9">
    <name type="scientific">Coffea arabica</name>
    <name type="common">Arabian coffee</name>
    <dbReference type="NCBI Taxonomy" id="13443"/>
    <lineage>
        <taxon>Eukaryota</taxon>
        <taxon>Viridiplantae</taxon>
        <taxon>Streptophyta</taxon>
        <taxon>Embryophyta</taxon>
        <taxon>Tracheophyta</taxon>
        <taxon>Spermatophyta</taxon>
        <taxon>Magnoliopsida</taxon>
        <taxon>eudicotyledons</taxon>
        <taxon>Gunneridae</taxon>
        <taxon>Pentapetalae</taxon>
        <taxon>asterids</taxon>
        <taxon>lamiids</taxon>
        <taxon>Gentianales</taxon>
        <taxon>Rubiaceae</taxon>
        <taxon>Ixoroideae</taxon>
        <taxon>Gardenieae complex</taxon>
        <taxon>Bertiereae - Coffeeae clade</taxon>
        <taxon>Coffeeae</taxon>
        <taxon>Coffea</taxon>
    </lineage>
</organism>
<dbReference type="GO" id="GO:0016020">
    <property type="term" value="C:membrane"/>
    <property type="evidence" value="ECO:0007669"/>
    <property type="project" value="UniProtKB-SubCell"/>
</dbReference>
<dbReference type="InterPro" id="IPR050352">
    <property type="entry name" value="ABCG_transporters"/>
</dbReference>
<evidence type="ECO:0000256" key="1">
    <source>
        <dbReference type="ARBA" id="ARBA00004141"/>
    </source>
</evidence>
<proteinExistence type="predicted"/>
<protein>
    <submittedName>
        <fullName evidence="9">ABC transporter G family member 10</fullName>
    </submittedName>
</protein>
<evidence type="ECO:0000313" key="8">
    <source>
        <dbReference type="Proteomes" id="UP001652660"/>
    </source>
</evidence>
<evidence type="ECO:0000256" key="3">
    <source>
        <dbReference type="ARBA" id="ARBA00022692"/>
    </source>
</evidence>
<evidence type="ECO:0000259" key="7">
    <source>
        <dbReference type="Pfam" id="PF01061"/>
    </source>
</evidence>
<feature type="domain" description="ABC-2 type transporter transmembrane" evidence="7">
    <location>
        <begin position="99"/>
        <end position="185"/>
    </location>
</feature>
<accession>A0A6P6SC61</accession>
<keyword evidence="3 6" id="KW-0812">Transmembrane</keyword>
<dbReference type="PANTHER" id="PTHR48041">
    <property type="entry name" value="ABC TRANSPORTER G FAMILY MEMBER 28"/>
    <property type="match status" value="1"/>
</dbReference>
<evidence type="ECO:0000256" key="6">
    <source>
        <dbReference type="SAM" id="Phobius"/>
    </source>
</evidence>
<name>A0A6P6SC61_COFAR</name>
<gene>
    <name evidence="9" type="primary">LOC113689527</name>
</gene>
<evidence type="ECO:0000256" key="2">
    <source>
        <dbReference type="ARBA" id="ARBA00022448"/>
    </source>
</evidence>
<reference evidence="8" key="1">
    <citation type="journal article" date="2025" name="Foods">
        <title>Unveiling the Microbial Signatures of Arabica Coffee Cherries: Insights into Ripeness Specific Diversity, Functional Traits, and Implications for Quality and Safety.</title>
        <authorList>
            <consortium name="RefSeq"/>
            <person name="Tenea G.N."/>
            <person name="Cifuentes V."/>
            <person name="Reyes P."/>
            <person name="Cevallos-Vallejos M."/>
        </authorList>
    </citation>
    <scope>NUCLEOTIDE SEQUENCE [LARGE SCALE GENOMIC DNA]</scope>
</reference>
<keyword evidence="4 6" id="KW-1133">Transmembrane helix</keyword>
<dbReference type="RefSeq" id="XP_027063092.1">
    <property type="nucleotide sequence ID" value="XM_027207291.1"/>
</dbReference>
<keyword evidence="8" id="KW-1185">Reference proteome</keyword>
<evidence type="ECO:0000313" key="9">
    <source>
        <dbReference type="RefSeq" id="XP_027063092.1"/>
    </source>
</evidence>
<dbReference type="AlphaFoldDB" id="A0A6P6SC61"/>
<dbReference type="Proteomes" id="UP001652660">
    <property type="component" value="Chromosome 5c"/>
</dbReference>
<sequence length="220" mass="24773">MLSGGIVLHDGSPDCLEERLKSTGRCIPQHVNILEYAIDVSESPSMEKSDVEKGEVKQDMTDHVIRTSILSNIQEKNLSYSNSSRGSYRISSYAIADTLSPLFTTPLHWLVGLRRKIDGFLYFCLVAWMVLSMANSFAAASASWVHSSFFSGYFISNKEIPKCWLFMHYFSLMKYPLECLLLNEFGGYKGRGKCVEGVEAGCLMYGDAFLRNLDIEESQK</sequence>
<evidence type="ECO:0000256" key="4">
    <source>
        <dbReference type="ARBA" id="ARBA00022989"/>
    </source>
</evidence>
<dbReference type="GO" id="GO:0140359">
    <property type="term" value="F:ABC-type transporter activity"/>
    <property type="evidence" value="ECO:0007669"/>
    <property type="project" value="InterPro"/>
</dbReference>
<dbReference type="OrthoDB" id="66620at2759"/>
<dbReference type="InterPro" id="IPR013525">
    <property type="entry name" value="ABC2_TM"/>
</dbReference>
<dbReference type="PANTHER" id="PTHR48041:SF100">
    <property type="entry name" value="ABC TRANSPORTER-LIKE"/>
    <property type="match status" value="1"/>
</dbReference>
<reference evidence="9" key="2">
    <citation type="submission" date="2025-08" db="UniProtKB">
        <authorList>
            <consortium name="RefSeq"/>
        </authorList>
    </citation>
    <scope>IDENTIFICATION</scope>
    <source>
        <tissue evidence="9">Leaves</tissue>
    </source>
</reference>
<dbReference type="Pfam" id="PF01061">
    <property type="entry name" value="ABC2_membrane"/>
    <property type="match status" value="1"/>
</dbReference>
<keyword evidence="5 6" id="KW-0472">Membrane</keyword>